<dbReference type="InterPro" id="IPR006674">
    <property type="entry name" value="HD_domain"/>
</dbReference>
<dbReference type="Proteomes" id="UP001528823">
    <property type="component" value="Unassembled WGS sequence"/>
</dbReference>
<dbReference type="CDD" id="cd00077">
    <property type="entry name" value="HDc"/>
    <property type="match status" value="1"/>
</dbReference>
<dbReference type="InterPro" id="IPR050124">
    <property type="entry name" value="tRNA_CCA-adding_enzyme"/>
</dbReference>
<proteinExistence type="predicted"/>
<dbReference type="PANTHER" id="PTHR47545">
    <property type="entry name" value="MULTIFUNCTIONAL CCA PROTEIN"/>
    <property type="match status" value="1"/>
</dbReference>
<gene>
    <name evidence="3" type="ORF">ORQ98_20755</name>
</gene>
<accession>A0ABT5UDD9</accession>
<dbReference type="SUPFAM" id="SSF109604">
    <property type="entry name" value="HD-domain/PDEase-like"/>
    <property type="match status" value="1"/>
</dbReference>
<dbReference type="InterPro" id="IPR003607">
    <property type="entry name" value="HD/PDEase_dom"/>
</dbReference>
<name>A0ABT5UDD9_9GAMM</name>
<organism evidence="3 4">
    <name type="scientific">Spartinivicinus poritis</name>
    <dbReference type="NCBI Taxonomy" id="2994640"/>
    <lineage>
        <taxon>Bacteria</taxon>
        <taxon>Pseudomonadati</taxon>
        <taxon>Pseudomonadota</taxon>
        <taxon>Gammaproteobacteria</taxon>
        <taxon>Oceanospirillales</taxon>
        <taxon>Zooshikellaceae</taxon>
        <taxon>Spartinivicinus</taxon>
    </lineage>
</organism>
<dbReference type="RefSeq" id="WP_274690720.1">
    <property type="nucleotide sequence ID" value="NZ_JAPMOU010000034.1"/>
</dbReference>
<comment type="caution">
    <text evidence="3">The sequence shown here is derived from an EMBL/GenBank/DDBJ whole genome shotgun (WGS) entry which is preliminary data.</text>
</comment>
<feature type="domain" description="HD" evidence="2">
    <location>
        <begin position="65"/>
        <end position="162"/>
    </location>
</feature>
<keyword evidence="4" id="KW-1185">Reference proteome</keyword>
<dbReference type="SUPFAM" id="SSF52540">
    <property type="entry name" value="P-loop containing nucleoside triphosphate hydrolases"/>
    <property type="match status" value="1"/>
</dbReference>
<protein>
    <submittedName>
        <fullName evidence="3">AAA family ATPase</fullName>
    </submittedName>
</protein>
<keyword evidence="1" id="KW-0547">Nucleotide-binding</keyword>
<evidence type="ECO:0000259" key="2">
    <source>
        <dbReference type="Pfam" id="PF01966"/>
    </source>
</evidence>
<dbReference type="Gene3D" id="3.40.50.300">
    <property type="entry name" value="P-loop containing nucleotide triphosphate hydrolases"/>
    <property type="match status" value="1"/>
</dbReference>
<dbReference type="PANTHER" id="PTHR47545:SF1">
    <property type="entry name" value="MULTIFUNCTIONAL CCA PROTEIN"/>
    <property type="match status" value="1"/>
</dbReference>
<dbReference type="Pfam" id="PF13671">
    <property type="entry name" value="AAA_33"/>
    <property type="match status" value="1"/>
</dbReference>
<dbReference type="InterPro" id="IPR027417">
    <property type="entry name" value="P-loop_NTPase"/>
</dbReference>
<evidence type="ECO:0000313" key="4">
    <source>
        <dbReference type="Proteomes" id="UP001528823"/>
    </source>
</evidence>
<evidence type="ECO:0000256" key="1">
    <source>
        <dbReference type="ARBA" id="ARBA00022741"/>
    </source>
</evidence>
<sequence>MKSKIRPETKGRKINQVKNWLEGLTNNATPGFAECLSVLGDHFPLLREFQHTQQEPLWHAEGDVATHTDMVLMALYRLLDNEAAHITGWRRASLILGALLHDIAKPVTTVRRQVRGHFRWVSPKHETIGRDYLLFRLLPFELPKAVWLTVLHLVGEHQVPKWLVIKDKPIADYLQLARKVNLELSYFLALADMQGRECEDKQWQLELLELFKIQCQQYNLWQQPPYQDWLKVIEQDINCLPETTQALIKSDAVYLREQGIIHDPADALGKTYHYRNKITPQIIVTCGLSGSGKSTWIERHHADLPIISLDNIRQELTGNQADQRQNKQVVTIAKERLKDCLRNRQSVVWDATNIRRDFRSQLFTIISNYDGLMQLVMMVNPVDVCIKQNQKRVNGLPDQVILEQQARFEFPLPLETHQLDFVGLSY</sequence>
<dbReference type="Gene3D" id="1.10.3210.10">
    <property type="entry name" value="Hypothetical protein af1432"/>
    <property type="match status" value="1"/>
</dbReference>
<dbReference type="EMBL" id="JAPMOU010000034">
    <property type="protein sequence ID" value="MDE1464394.1"/>
    <property type="molecule type" value="Genomic_DNA"/>
</dbReference>
<evidence type="ECO:0000313" key="3">
    <source>
        <dbReference type="EMBL" id="MDE1464394.1"/>
    </source>
</evidence>
<reference evidence="3 4" key="1">
    <citation type="submission" date="2022-11" db="EMBL/GenBank/DDBJ databases">
        <title>Spartinivicinus poritis sp. nov., isolated from scleractinian coral Porites lutea.</title>
        <authorList>
            <person name="Zhang G."/>
            <person name="Cai L."/>
            <person name="Wei Q."/>
        </authorList>
    </citation>
    <scope>NUCLEOTIDE SEQUENCE [LARGE SCALE GENOMIC DNA]</scope>
    <source>
        <strain evidence="3 4">A2-2</strain>
    </source>
</reference>
<dbReference type="Pfam" id="PF01966">
    <property type="entry name" value="HD"/>
    <property type="match status" value="1"/>
</dbReference>